<name>A0A4S4NCA5_9RHOB</name>
<dbReference type="InterPro" id="IPR013328">
    <property type="entry name" value="6PGD_dom2"/>
</dbReference>
<dbReference type="Proteomes" id="UP000306602">
    <property type="component" value="Unassembled WGS sequence"/>
</dbReference>
<evidence type="ECO:0008006" key="3">
    <source>
        <dbReference type="Google" id="ProtNLM"/>
    </source>
</evidence>
<dbReference type="Gene3D" id="1.10.1040.10">
    <property type="entry name" value="N-(1-d-carboxylethyl)-l-norvaline Dehydrogenase, domain 2"/>
    <property type="match status" value="1"/>
</dbReference>
<dbReference type="SUPFAM" id="SSF48179">
    <property type="entry name" value="6-phosphogluconate dehydrogenase C-terminal domain-like"/>
    <property type="match status" value="1"/>
</dbReference>
<accession>A0A4S4NCA5</accession>
<dbReference type="InterPro" id="IPR036291">
    <property type="entry name" value="NAD(P)-bd_dom_sf"/>
</dbReference>
<dbReference type="AlphaFoldDB" id="A0A4S4NCA5"/>
<evidence type="ECO:0000313" key="2">
    <source>
        <dbReference type="Proteomes" id="UP000306602"/>
    </source>
</evidence>
<dbReference type="EMBL" id="SRKY01000002">
    <property type="protein sequence ID" value="THH37054.1"/>
    <property type="molecule type" value="Genomic_DNA"/>
</dbReference>
<protein>
    <recommendedName>
        <fullName evidence="3">Opine dehydrogenase domain-containing protein</fullName>
    </recommendedName>
</protein>
<dbReference type="SUPFAM" id="SSF51735">
    <property type="entry name" value="NAD(P)-binding Rossmann-fold domains"/>
    <property type="match status" value="1"/>
</dbReference>
<gene>
    <name evidence="1" type="ORF">E4Z66_08940</name>
</gene>
<dbReference type="RefSeq" id="WP_136462652.1">
    <property type="nucleotide sequence ID" value="NZ_SRKY01000002.1"/>
</dbReference>
<reference evidence="1 2" key="1">
    <citation type="submission" date="2019-04" db="EMBL/GenBank/DDBJ databases">
        <title>Shimia ponticola sp. nov., isolated from seawater.</title>
        <authorList>
            <person name="Kim Y.-O."/>
            <person name="Yoon J.-H."/>
        </authorList>
    </citation>
    <scope>NUCLEOTIDE SEQUENCE [LARGE SCALE GENOMIC DNA]</scope>
    <source>
        <strain evidence="1 2">MYP11</strain>
    </source>
</reference>
<sequence>MSNPFAEFADAAARPSGAPSVVAAPEYTRVAVLGGGTDARLFAALCLSAGAQVALFSAYGAELEALRAGSGITLRGAGPVGTYQVDRSDAPAIRLTAELDSAVREAEVIFLTGPVHKQRTYAMVLADHLADGQVLVLAPGRSLGALETAWLLRIGGCRADVTIVEAQGAPYWIAAEGTVLTLSECAPVAASVLPRGREAVLTGLARYLPNLSQVDSVLASGFADGSALVEFPALLMGGPALRSGAIDVPMGAQPLAENDTFARLIGPEQRDLTERMADERRAVAAAFGVRGLPDTDAWITAHAGALKGAGFRPVPPAAEAKSLLRDGVVGSLVPLASAAELAQIDLPVTRAMMTLAGAVLGADVASSGRRLDTIGVRVSDMSEARSVMDAIAMGER</sequence>
<dbReference type="OrthoDB" id="6135265at2"/>
<keyword evidence="2" id="KW-1185">Reference proteome</keyword>
<evidence type="ECO:0000313" key="1">
    <source>
        <dbReference type="EMBL" id="THH37054.1"/>
    </source>
</evidence>
<comment type="caution">
    <text evidence="1">The sequence shown here is derived from an EMBL/GenBank/DDBJ whole genome shotgun (WGS) entry which is preliminary data.</text>
</comment>
<proteinExistence type="predicted"/>
<organism evidence="1 2">
    <name type="scientific">Aliishimia ponticola</name>
    <dbReference type="NCBI Taxonomy" id="2499833"/>
    <lineage>
        <taxon>Bacteria</taxon>
        <taxon>Pseudomonadati</taxon>
        <taxon>Pseudomonadota</taxon>
        <taxon>Alphaproteobacteria</taxon>
        <taxon>Rhodobacterales</taxon>
        <taxon>Paracoccaceae</taxon>
        <taxon>Aliishimia</taxon>
    </lineage>
</organism>
<dbReference type="Gene3D" id="3.40.50.720">
    <property type="entry name" value="NAD(P)-binding Rossmann-like Domain"/>
    <property type="match status" value="1"/>
</dbReference>
<dbReference type="InterPro" id="IPR008927">
    <property type="entry name" value="6-PGluconate_DH-like_C_sf"/>
</dbReference>